<dbReference type="InterPro" id="IPR038726">
    <property type="entry name" value="PDDEXK_AddAB-type"/>
</dbReference>
<dbReference type="InterPro" id="IPR027417">
    <property type="entry name" value="P-loop_NTPase"/>
</dbReference>
<dbReference type="InterPro" id="IPR011604">
    <property type="entry name" value="PDDEXK-like_dom_sf"/>
</dbReference>
<dbReference type="AlphaFoldDB" id="A0A1I6RR62"/>
<protein>
    <submittedName>
        <fullName evidence="12">ATP-dependent helicase/DNAse subunit B</fullName>
    </submittedName>
</protein>
<keyword evidence="1" id="KW-0540">Nuclease</keyword>
<evidence type="ECO:0000256" key="6">
    <source>
        <dbReference type="ARBA" id="ARBA00022839"/>
    </source>
</evidence>
<sequence length="1072" mass="123998">MSARIVLHPAIEAVRGMSLSNLDIQEEQGVVYLIPSAQSLGEYKRLLHHRGFSGEDVHLTTFDAFVRGLLPSSSGHFMSRMEQEWLARRAVEEGICENPGYFQGMTDHKGWLKKVEARIGELKRAGIRPDRLTALWKDHGEGYPELARVFQTYDRLLKQQGLLDHEEPYFLVMDGIRRQAISLPDRVVAEHFPDLSFLQEQLLIQLVTAGVSVELHLAWDEKRPRLFKETKELCDRLKKRGFHMEKRSCHSAGKRRDSLTHLAQQIFSSEPKQVESSDVKVLAAPGVEQEVTSMVARLKRWLEESDSPLGEVALVTNQASIYFPLLFPALEEAGIPCARSWSRPLREHPLIQMIVAALSLQGMEERGIPLVLESPFLPWLSERRTRLSWTVIWKRLGSPVRSERLTQRIEGVTEDELENWEISVEELRALTDVFRWMEAVPQQPQSWVEWINWFQGWVKPLDDPERKRSLAQDPMLLPLLAEEWKAWVALKEIMVTWQEMFEHRVFGDPLCDHRQFISALEQATEAKQVERKPGRRGGVHLLEPNQIRGDRYRGVFLFGCVEGEWPRPIREDWLISDDERERLRSEGVQLAFAREQRLRQLIPFFQSVCAAEETIVFSYPASNGEGKKRLPSPYLDEVKRLFPPGGLSESILDISEMMPLPWQECTSLHKGLERGIAILSQTEPGNQSKREHDVARSIIKGMREKMPAYMEGIDEKIRVEKERQDGKEGSVYQGYLSPSVWGTTEDMTNRIWSVSQLNELMQCRFHFFARRVLHTSSTPDDDEGITPMERGELMHRILCRFWDRYRIGGLPQLEVAEEVLTRISHGVWQEFVSNDQQARNPHHLHIEQSRLIRRMLGMIQHEWHWREQEDVADFRPMLLEYSFGMPMDEVHRSQGEVDPASKEEPITLGLANGKHIRLRGKVDRVDQDDRGRYILYDYKSGNAPDVTQMKAGAYLQLPLYLWALQKEFSFDERKALGISFFTAGRGKNGQPPMDNRNKGLWRKEEAKSAGISGRVAGLFSEEEWDEIMNQIRGQVTERLDRVSRGDFAVEPTWECPSHCSYRGICRVKAYDH</sequence>
<accession>A0A1I6RR62</accession>
<evidence type="ECO:0000256" key="2">
    <source>
        <dbReference type="ARBA" id="ARBA00022741"/>
    </source>
</evidence>
<dbReference type="PANTHER" id="PTHR30591">
    <property type="entry name" value="RECBCD ENZYME SUBUNIT RECC"/>
    <property type="match status" value="1"/>
</dbReference>
<dbReference type="GO" id="GO:0005524">
    <property type="term" value="F:ATP binding"/>
    <property type="evidence" value="ECO:0007669"/>
    <property type="project" value="UniProtKB-KW"/>
</dbReference>
<keyword evidence="5 12" id="KW-0347">Helicase</keyword>
<dbReference type="GO" id="GO:0004386">
    <property type="term" value="F:helicase activity"/>
    <property type="evidence" value="ECO:0007669"/>
    <property type="project" value="UniProtKB-KW"/>
</dbReference>
<evidence type="ECO:0000256" key="5">
    <source>
        <dbReference type="ARBA" id="ARBA00022806"/>
    </source>
</evidence>
<dbReference type="GO" id="GO:0006310">
    <property type="term" value="P:DNA recombination"/>
    <property type="evidence" value="ECO:0007669"/>
    <property type="project" value="TreeGrafter"/>
</dbReference>
<keyword evidence="3" id="KW-0227">DNA damage</keyword>
<keyword evidence="13" id="KW-1185">Reference proteome</keyword>
<dbReference type="OrthoDB" id="9758506at2"/>
<name>A0A1I6RR62_9BACL</name>
<dbReference type="GO" id="GO:0003677">
    <property type="term" value="F:DNA binding"/>
    <property type="evidence" value="ECO:0007669"/>
    <property type="project" value="UniProtKB-KW"/>
</dbReference>
<evidence type="ECO:0000313" key="12">
    <source>
        <dbReference type="EMBL" id="SFS67162.1"/>
    </source>
</evidence>
<keyword evidence="4" id="KW-0378">Hydrolase</keyword>
<dbReference type="Pfam" id="PF21445">
    <property type="entry name" value="ADDB_N"/>
    <property type="match status" value="1"/>
</dbReference>
<dbReference type="InterPro" id="IPR049035">
    <property type="entry name" value="ADDB_N"/>
</dbReference>
<dbReference type="EMBL" id="FPAA01000005">
    <property type="protein sequence ID" value="SFS67162.1"/>
    <property type="molecule type" value="Genomic_DNA"/>
</dbReference>
<keyword evidence="8" id="KW-0238">DNA-binding</keyword>
<evidence type="ECO:0000313" key="13">
    <source>
        <dbReference type="Proteomes" id="UP000198660"/>
    </source>
</evidence>
<evidence type="ECO:0000259" key="11">
    <source>
        <dbReference type="Pfam" id="PF21445"/>
    </source>
</evidence>
<evidence type="ECO:0000256" key="9">
    <source>
        <dbReference type="ARBA" id="ARBA00023204"/>
    </source>
</evidence>
<gene>
    <name evidence="12" type="ORF">SAMN05444972_105311</name>
</gene>
<dbReference type="GO" id="GO:0004527">
    <property type="term" value="F:exonuclease activity"/>
    <property type="evidence" value="ECO:0007669"/>
    <property type="project" value="UniProtKB-KW"/>
</dbReference>
<dbReference type="Gene3D" id="3.90.320.10">
    <property type="match status" value="1"/>
</dbReference>
<evidence type="ECO:0000256" key="3">
    <source>
        <dbReference type="ARBA" id="ARBA00022763"/>
    </source>
</evidence>
<keyword evidence="9" id="KW-0234">DNA repair</keyword>
<evidence type="ECO:0000259" key="10">
    <source>
        <dbReference type="Pfam" id="PF12705"/>
    </source>
</evidence>
<dbReference type="SUPFAM" id="SSF52540">
    <property type="entry name" value="P-loop containing nucleoside triphosphate hydrolases"/>
    <property type="match status" value="1"/>
</dbReference>
<reference evidence="13" key="1">
    <citation type="submission" date="2016-10" db="EMBL/GenBank/DDBJ databases">
        <authorList>
            <person name="Varghese N."/>
            <person name="Submissions S."/>
        </authorList>
    </citation>
    <scope>NUCLEOTIDE SEQUENCE [LARGE SCALE GENOMIC DNA]</scope>
    <source>
        <strain evidence="13">DSM 45789</strain>
    </source>
</reference>
<dbReference type="Proteomes" id="UP000198660">
    <property type="component" value="Unassembled WGS sequence"/>
</dbReference>
<dbReference type="Gene3D" id="3.40.50.300">
    <property type="entry name" value="P-loop containing nucleotide triphosphate hydrolases"/>
    <property type="match status" value="1"/>
</dbReference>
<feature type="domain" description="PD-(D/E)XK endonuclease-like" evidence="10">
    <location>
        <begin position="752"/>
        <end position="1066"/>
    </location>
</feature>
<evidence type="ECO:0000256" key="7">
    <source>
        <dbReference type="ARBA" id="ARBA00022840"/>
    </source>
</evidence>
<feature type="domain" description="ATP-dependent helicase/deoxyribonuclease subunit B N-terminal" evidence="11">
    <location>
        <begin position="97"/>
        <end position="252"/>
    </location>
</feature>
<dbReference type="GO" id="GO:0006281">
    <property type="term" value="P:DNA repair"/>
    <property type="evidence" value="ECO:0007669"/>
    <property type="project" value="UniProtKB-KW"/>
</dbReference>
<proteinExistence type="predicted"/>
<evidence type="ECO:0000256" key="8">
    <source>
        <dbReference type="ARBA" id="ARBA00023125"/>
    </source>
</evidence>
<keyword evidence="6" id="KW-0269">Exonuclease</keyword>
<dbReference type="PANTHER" id="PTHR30591:SF1">
    <property type="entry name" value="RECBCD ENZYME SUBUNIT RECC"/>
    <property type="match status" value="1"/>
</dbReference>
<evidence type="ECO:0000256" key="1">
    <source>
        <dbReference type="ARBA" id="ARBA00022722"/>
    </source>
</evidence>
<keyword evidence="7" id="KW-0067">ATP-binding</keyword>
<dbReference type="InterPro" id="IPR011335">
    <property type="entry name" value="Restrct_endonuc-II-like"/>
</dbReference>
<evidence type="ECO:0000256" key="4">
    <source>
        <dbReference type="ARBA" id="ARBA00022801"/>
    </source>
</evidence>
<organism evidence="12 13">
    <name type="scientific">Marininema halotolerans</name>
    <dbReference type="NCBI Taxonomy" id="1155944"/>
    <lineage>
        <taxon>Bacteria</taxon>
        <taxon>Bacillati</taxon>
        <taxon>Bacillota</taxon>
        <taxon>Bacilli</taxon>
        <taxon>Bacillales</taxon>
        <taxon>Thermoactinomycetaceae</taxon>
        <taxon>Marininema</taxon>
    </lineage>
</organism>
<dbReference type="RefSeq" id="WP_091836681.1">
    <property type="nucleotide sequence ID" value="NZ_FPAA01000005.1"/>
</dbReference>
<keyword evidence="2" id="KW-0547">Nucleotide-binding</keyword>
<dbReference type="Pfam" id="PF12705">
    <property type="entry name" value="PDDEXK_1"/>
    <property type="match status" value="1"/>
</dbReference>
<dbReference type="SUPFAM" id="SSF52980">
    <property type="entry name" value="Restriction endonuclease-like"/>
    <property type="match status" value="1"/>
</dbReference>